<sequence>MLRILGPMASGLGKRRARGVGAGGYHRWVIDPDKAIREFMKDIGKTLRPMGFRGSRNLWTAVTDNGKVLIQRSTHNNWRDGAFHEGARGFMLSQQAIPEAWWRYLNWRRQRDGLEALPLEHADIDGPHLMDFHGLPSEPVSPTRHWSIRADYSGGELAADPEDLEFVGEHLAWAVGRLARRGLELIEPARYLKELLNQPKKEIGDWEPIVVLLSEYGPSSALDEAIKSLCDSHHEDSAAPIVEYARSR</sequence>
<organism evidence="1 2">
    <name type="scientific">Stackebrandtia nassauensis (strain DSM 44728 / CIP 108903 / NRRL B-16338 / NBRC 102104 / LLR-40K-21)</name>
    <dbReference type="NCBI Taxonomy" id="446470"/>
    <lineage>
        <taxon>Bacteria</taxon>
        <taxon>Bacillati</taxon>
        <taxon>Actinomycetota</taxon>
        <taxon>Actinomycetes</taxon>
        <taxon>Glycomycetales</taxon>
        <taxon>Glycomycetaceae</taxon>
        <taxon>Stackebrandtia</taxon>
    </lineage>
</organism>
<dbReference type="EMBL" id="CP001778">
    <property type="protein sequence ID" value="ADD44340.1"/>
    <property type="molecule type" value="Genomic_DNA"/>
</dbReference>
<evidence type="ECO:0000313" key="2">
    <source>
        <dbReference type="Proteomes" id="UP000000844"/>
    </source>
</evidence>
<name>D3Q7J8_STANL</name>
<evidence type="ECO:0000313" key="1">
    <source>
        <dbReference type="EMBL" id="ADD44340.1"/>
    </source>
</evidence>
<gene>
    <name evidence="1" type="ordered locus">Snas_4697</name>
</gene>
<dbReference type="KEGG" id="sna:Snas_4697"/>
<dbReference type="HOGENOM" id="CLU_1282115_0_0_11"/>
<protein>
    <recommendedName>
        <fullName evidence="3">DUF4304 domain-containing protein</fullName>
    </recommendedName>
</protein>
<reference evidence="1 2" key="1">
    <citation type="journal article" date="2009" name="Stand. Genomic Sci.">
        <title>Complete genome sequence of Stackebrandtia nassauensis type strain (LLR-40K-21).</title>
        <authorList>
            <person name="Munk C."/>
            <person name="Lapidus A."/>
            <person name="Copeland A."/>
            <person name="Jando M."/>
            <person name="Mayilraj S."/>
            <person name="Glavina Del Rio T."/>
            <person name="Nolan M."/>
            <person name="Chen F."/>
            <person name="Lucas S."/>
            <person name="Tice H."/>
            <person name="Cheng J.F."/>
            <person name="Han C."/>
            <person name="Detter J.C."/>
            <person name="Bruce D."/>
            <person name="Goodwin L."/>
            <person name="Chain P."/>
            <person name="Pitluck S."/>
            <person name="Goker M."/>
            <person name="Ovchinikova G."/>
            <person name="Pati A."/>
            <person name="Ivanova N."/>
            <person name="Mavromatis K."/>
            <person name="Chen A."/>
            <person name="Palaniappan K."/>
            <person name="Land M."/>
            <person name="Hauser L."/>
            <person name="Chang Y.J."/>
            <person name="Jeffries C.D."/>
            <person name="Bristow J."/>
            <person name="Eisen J.A."/>
            <person name="Markowitz V."/>
            <person name="Hugenholtz P."/>
            <person name="Kyrpides N.C."/>
            <person name="Klenk H.P."/>
        </authorList>
    </citation>
    <scope>NUCLEOTIDE SEQUENCE [LARGE SCALE GENOMIC DNA]</scope>
    <source>
        <strain evidence="2">DSM 44728 / CIP 108903 / NRRL B-16338 / NBRC 102104 / LLR-40K-21</strain>
    </source>
</reference>
<keyword evidence="2" id="KW-1185">Reference proteome</keyword>
<dbReference type="Proteomes" id="UP000000844">
    <property type="component" value="Chromosome"/>
</dbReference>
<dbReference type="eggNOG" id="ENOG50349YP">
    <property type="taxonomic scope" value="Bacteria"/>
</dbReference>
<accession>D3Q7J8</accession>
<evidence type="ECO:0008006" key="3">
    <source>
        <dbReference type="Google" id="ProtNLM"/>
    </source>
</evidence>
<proteinExistence type="predicted"/>
<dbReference type="AlphaFoldDB" id="D3Q7J8"/>